<reference evidence="1" key="1">
    <citation type="submission" date="2021-01" db="EMBL/GenBank/DDBJ databases">
        <authorList>
            <consortium name="Genoscope - CEA"/>
            <person name="William W."/>
        </authorList>
    </citation>
    <scope>NUCLEOTIDE SEQUENCE</scope>
</reference>
<dbReference type="EMBL" id="CAJJDP010000082">
    <property type="protein sequence ID" value="CAD8184331.1"/>
    <property type="molecule type" value="Genomic_DNA"/>
</dbReference>
<evidence type="ECO:0000313" key="2">
    <source>
        <dbReference type="Proteomes" id="UP000683925"/>
    </source>
</evidence>
<dbReference type="AlphaFoldDB" id="A0A8S1W4X9"/>
<gene>
    <name evidence="1" type="ORF">POCTA_138.1.T0830040</name>
</gene>
<name>A0A8S1W4X9_PAROT</name>
<organism evidence="1 2">
    <name type="scientific">Paramecium octaurelia</name>
    <dbReference type="NCBI Taxonomy" id="43137"/>
    <lineage>
        <taxon>Eukaryota</taxon>
        <taxon>Sar</taxon>
        <taxon>Alveolata</taxon>
        <taxon>Ciliophora</taxon>
        <taxon>Intramacronucleata</taxon>
        <taxon>Oligohymenophorea</taxon>
        <taxon>Peniculida</taxon>
        <taxon>Parameciidae</taxon>
        <taxon>Paramecium</taxon>
    </lineage>
</organism>
<sequence>MFYATVDFQLTQSQWRIQYMGINQKIIDLTQNSLTLYPKELKEWRKLHNYCCSQTSIEPLNINQIEEYMHQKYITKLFANRTNLILYHCHVGQDIFIVIIGVNFLNKCRRIQSSQFKTIEISKQSLYILSYKKFKEPKLEQKMNQINKLTKLFKCNLSDQKKLPEILRSQTNQQKNDRSHLESSRIVHRRTNNDDKYYLQVSFFDSIIQLHFIFHRIQIKLTYDRQYESSSLQNGILRNYQLIT</sequence>
<protein>
    <submittedName>
        <fullName evidence="1">Uncharacterized protein</fullName>
    </submittedName>
</protein>
<evidence type="ECO:0000313" key="1">
    <source>
        <dbReference type="EMBL" id="CAD8184331.1"/>
    </source>
</evidence>
<dbReference type="Proteomes" id="UP000683925">
    <property type="component" value="Unassembled WGS sequence"/>
</dbReference>
<proteinExistence type="predicted"/>
<comment type="caution">
    <text evidence="1">The sequence shown here is derived from an EMBL/GenBank/DDBJ whole genome shotgun (WGS) entry which is preliminary data.</text>
</comment>
<keyword evidence="2" id="KW-1185">Reference proteome</keyword>
<accession>A0A8S1W4X9</accession>